<sequence length="143" mass="15476">MRWFWERILSSQRGSKAWKPKWLFASVAAALGPLLDLPEAGSAGYWHVVGTSLAFRGGDLGMCLDAGGVEWLRTTTWTRSLESEMADGTGLDALIADWRAGGRGSAILFCGYDGSSASFQNPLQPGRGSLGSAWPRRGRRKKA</sequence>
<evidence type="ECO:0000313" key="2">
    <source>
        <dbReference type="EMBL" id="KAF2794603.1"/>
    </source>
</evidence>
<proteinExistence type="predicted"/>
<dbReference type="Proteomes" id="UP000799757">
    <property type="component" value="Unassembled WGS sequence"/>
</dbReference>
<feature type="region of interest" description="Disordered" evidence="1">
    <location>
        <begin position="123"/>
        <end position="143"/>
    </location>
</feature>
<accession>A0A6A6XEY7</accession>
<protein>
    <submittedName>
        <fullName evidence="2">Uncharacterized protein</fullName>
    </submittedName>
</protein>
<name>A0A6A6XEY7_9PLEO</name>
<dbReference type="EMBL" id="MU001885">
    <property type="protein sequence ID" value="KAF2794603.1"/>
    <property type="molecule type" value="Genomic_DNA"/>
</dbReference>
<evidence type="ECO:0000256" key="1">
    <source>
        <dbReference type="SAM" id="MobiDB-lite"/>
    </source>
</evidence>
<evidence type="ECO:0000313" key="3">
    <source>
        <dbReference type="Proteomes" id="UP000799757"/>
    </source>
</evidence>
<keyword evidence="3" id="KW-1185">Reference proteome</keyword>
<organism evidence="2 3">
    <name type="scientific">Melanomma pulvis-pyrius CBS 109.77</name>
    <dbReference type="NCBI Taxonomy" id="1314802"/>
    <lineage>
        <taxon>Eukaryota</taxon>
        <taxon>Fungi</taxon>
        <taxon>Dikarya</taxon>
        <taxon>Ascomycota</taxon>
        <taxon>Pezizomycotina</taxon>
        <taxon>Dothideomycetes</taxon>
        <taxon>Pleosporomycetidae</taxon>
        <taxon>Pleosporales</taxon>
        <taxon>Melanommataceae</taxon>
        <taxon>Melanomma</taxon>
    </lineage>
</organism>
<reference evidence="2" key="1">
    <citation type="journal article" date="2020" name="Stud. Mycol.">
        <title>101 Dothideomycetes genomes: a test case for predicting lifestyles and emergence of pathogens.</title>
        <authorList>
            <person name="Haridas S."/>
            <person name="Albert R."/>
            <person name="Binder M."/>
            <person name="Bloem J."/>
            <person name="Labutti K."/>
            <person name="Salamov A."/>
            <person name="Andreopoulos B."/>
            <person name="Baker S."/>
            <person name="Barry K."/>
            <person name="Bills G."/>
            <person name="Bluhm B."/>
            <person name="Cannon C."/>
            <person name="Castanera R."/>
            <person name="Culley D."/>
            <person name="Daum C."/>
            <person name="Ezra D."/>
            <person name="Gonzalez J."/>
            <person name="Henrissat B."/>
            <person name="Kuo A."/>
            <person name="Liang C."/>
            <person name="Lipzen A."/>
            <person name="Lutzoni F."/>
            <person name="Magnuson J."/>
            <person name="Mondo S."/>
            <person name="Nolan M."/>
            <person name="Ohm R."/>
            <person name="Pangilinan J."/>
            <person name="Park H.-J."/>
            <person name="Ramirez L."/>
            <person name="Alfaro M."/>
            <person name="Sun H."/>
            <person name="Tritt A."/>
            <person name="Yoshinaga Y."/>
            <person name="Zwiers L.-H."/>
            <person name="Turgeon B."/>
            <person name="Goodwin S."/>
            <person name="Spatafora J."/>
            <person name="Crous P."/>
            <person name="Grigoriev I."/>
        </authorList>
    </citation>
    <scope>NUCLEOTIDE SEQUENCE</scope>
    <source>
        <strain evidence="2">CBS 109.77</strain>
    </source>
</reference>
<gene>
    <name evidence="2" type="ORF">K505DRAFT_360925</name>
</gene>
<dbReference type="AlphaFoldDB" id="A0A6A6XEY7"/>